<dbReference type="InterPro" id="IPR018392">
    <property type="entry name" value="LysM"/>
</dbReference>
<dbReference type="RefSeq" id="WP_377942848.1">
    <property type="nucleotide sequence ID" value="NZ_JBHUCX010000024.1"/>
</dbReference>
<protein>
    <recommendedName>
        <fullName evidence="2">LysM domain-containing protein</fullName>
    </recommendedName>
</protein>
<feature type="compositionally biased region" description="Acidic residues" evidence="1">
    <location>
        <begin position="395"/>
        <end position="406"/>
    </location>
</feature>
<organism evidence="3 4">
    <name type="scientific">Alicyclobacillus fodiniaquatilis</name>
    <dbReference type="NCBI Taxonomy" id="1661150"/>
    <lineage>
        <taxon>Bacteria</taxon>
        <taxon>Bacillati</taxon>
        <taxon>Bacillota</taxon>
        <taxon>Bacilli</taxon>
        <taxon>Bacillales</taxon>
        <taxon>Alicyclobacillaceae</taxon>
        <taxon>Alicyclobacillus</taxon>
    </lineage>
</organism>
<dbReference type="Gene3D" id="3.10.350.10">
    <property type="entry name" value="LysM domain"/>
    <property type="match status" value="1"/>
</dbReference>
<dbReference type="Proteomes" id="UP001597079">
    <property type="component" value="Unassembled WGS sequence"/>
</dbReference>
<comment type="caution">
    <text evidence="3">The sequence shown here is derived from an EMBL/GenBank/DDBJ whole genome shotgun (WGS) entry which is preliminary data.</text>
</comment>
<dbReference type="SUPFAM" id="SSF54106">
    <property type="entry name" value="LysM domain"/>
    <property type="match status" value="1"/>
</dbReference>
<evidence type="ECO:0000313" key="4">
    <source>
        <dbReference type="Proteomes" id="UP001597079"/>
    </source>
</evidence>
<keyword evidence="4" id="KW-1185">Reference proteome</keyword>
<reference evidence="4" key="1">
    <citation type="journal article" date="2019" name="Int. J. Syst. Evol. Microbiol.">
        <title>The Global Catalogue of Microorganisms (GCM) 10K type strain sequencing project: providing services to taxonomists for standard genome sequencing and annotation.</title>
        <authorList>
            <consortium name="The Broad Institute Genomics Platform"/>
            <consortium name="The Broad Institute Genome Sequencing Center for Infectious Disease"/>
            <person name="Wu L."/>
            <person name="Ma J."/>
        </authorList>
    </citation>
    <scope>NUCLEOTIDE SEQUENCE [LARGE SCALE GENOMIC DNA]</scope>
    <source>
        <strain evidence="4">CGMCC 1.12286</strain>
    </source>
</reference>
<feature type="region of interest" description="Disordered" evidence="1">
    <location>
        <begin position="322"/>
        <end position="346"/>
    </location>
</feature>
<feature type="region of interest" description="Disordered" evidence="1">
    <location>
        <begin position="180"/>
        <end position="261"/>
    </location>
</feature>
<proteinExistence type="predicted"/>
<sequence length="497" mass="54657">MSEQGRDPLIRLPIDQEVFMEAVNQNDTLEDATVTTEVVSFQRDGEAYELEGAIVFAGYLRNPEQTADTSYSLGVEDETEDTVEHVHHRMPFILRVPISAQGTGIVNVKSRLSGWALDVVGDKWLNVKGVLEIHGLVGDEGYHFRCGAQEDGNLFFNAVDETVEDSAANVDVAFVENEAPAAEAVEETLAQPTETREESAEMDEQNGEIQDQPVAQSDERELTAVGATEDLWRGVPDDDEQNPSKPTEESSAHHDSTEDARRVAANDALENVSEARGGHGWADGESNDKQDDRSAAVAQPTSPKETVRQELANLDRYFVPQSETEDAQNETNSFAAEPAQRSETTPVASFEFEHQIDDEHALGAETAVEDEQPADLRGDESWMPKFTISGAVATEDTEESEAEAPSDEVRHEMPTSAESVTKSELWSFVDFNGPEPHYTLRYVVVMEDETLEAVADRCSCSTTELQRVNNWLDGQVTPGQALQIPITPPLSLPHVSL</sequence>
<feature type="compositionally biased region" description="Basic and acidic residues" evidence="1">
    <location>
        <begin position="246"/>
        <end position="261"/>
    </location>
</feature>
<name>A0ABW4JIV4_9BACL</name>
<evidence type="ECO:0000256" key="1">
    <source>
        <dbReference type="SAM" id="MobiDB-lite"/>
    </source>
</evidence>
<gene>
    <name evidence="3" type="ORF">ACFSB2_09755</name>
</gene>
<dbReference type="InterPro" id="IPR036779">
    <property type="entry name" value="LysM_dom_sf"/>
</dbReference>
<accession>A0ABW4JIV4</accession>
<evidence type="ECO:0000259" key="2">
    <source>
        <dbReference type="PROSITE" id="PS51782"/>
    </source>
</evidence>
<evidence type="ECO:0000313" key="3">
    <source>
        <dbReference type="EMBL" id="MFD1674977.1"/>
    </source>
</evidence>
<feature type="domain" description="LysM" evidence="2">
    <location>
        <begin position="440"/>
        <end position="484"/>
    </location>
</feature>
<feature type="region of interest" description="Disordered" evidence="1">
    <location>
        <begin position="273"/>
        <end position="308"/>
    </location>
</feature>
<dbReference type="PROSITE" id="PS51782">
    <property type="entry name" value="LYSM"/>
    <property type="match status" value="1"/>
</dbReference>
<dbReference type="EMBL" id="JBHUCX010000024">
    <property type="protein sequence ID" value="MFD1674977.1"/>
    <property type="molecule type" value="Genomic_DNA"/>
</dbReference>
<feature type="region of interest" description="Disordered" evidence="1">
    <location>
        <begin position="391"/>
        <end position="418"/>
    </location>
</feature>